<name>A0ABN8N4D4_9CNID</name>
<comment type="caution">
    <text evidence="1">The sequence shown here is derived from an EMBL/GenBank/DDBJ whole genome shotgun (WGS) entry which is preliminary data.</text>
</comment>
<organism evidence="1 2">
    <name type="scientific">Porites lobata</name>
    <dbReference type="NCBI Taxonomy" id="104759"/>
    <lineage>
        <taxon>Eukaryota</taxon>
        <taxon>Metazoa</taxon>
        <taxon>Cnidaria</taxon>
        <taxon>Anthozoa</taxon>
        <taxon>Hexacorallia</taxon>
        <taxon>Scleractinia</taxon>
        <taxon>Fungiina</taxon>
        <taxon>Poritidae</taxon>
        <taxon>Porites</taxon>
    </lineage>
</organism>
<evidence type="ECO:0000313" key="1">
    <source>
        <dbReference type="EMBL" id="CAH3040856.1"/>
    </source>
</evidence>
<protein>
    <submittedName>
        <fullName evidence="1">Uncharacterized protein</fullName>
    </submittedName>
</protein>
<keyword evidence="2" id="KW-1185">Reference proteome</keyword>
<evidence type="ECO:0000313" key="2">
    <source>
        <dbReference type="Proteomes" id="UP001159405"/>
    </source>
</evidence>
<sequence>MVSFDFMQNLPTPNLTHNDVLKYKRRLWIYAFGIHDMVVDQSNPSLNGSVFIHHPNEVWMRDTYCVWESWRKVKIWKERVGDVSLEQLYHEPIVPLAQKYLFLNQSLLFSTVACNETPARPAERSCIT</sequence>
<feature type="non-terminal residue" evidence="1">
    <location>
        <position position="128"/>
    </location>
</feature>
<reference evidence="1 2" key="1">
    <citation type="submission" date="2022-05" db="EMBL/GenBank/DDBJ databases">
        <authorList>
            <consortium name="Genoscope - CEA"/>
            <person name="William W."/>
        </authorList>
    </citation>
    <scope>NUCLEOTIDE SEQUENCE [LARGE SCALE GENOMIC DNA]</scope>
</reference>
<dbReference type="Proteomes" id="UP001159405">
    <property type="component" value="Unassembled WGS sequence"/>
</dbReference>
<accession>A0ABN8N4D4</accession>
<proteinExistence type="predicted"/>
<gene>
    <name evidence="1" type="ORF">PLOB_00045505</name>
</gene>
<dbReference type="EMBL" id="CALNXK010000008">
    <property type="protein sequence ID" value="CAH3040856.1"/>
    <property type="molecule type" value="Genomic_DNA"/>
</dbReference>